<reference evidence="2" key="1">
    <citation type="submission" date="2023-06" db="EMBL/GenBank/DDBJ databases">
        <title>Genome-scale phylogeny and comparative genomics of the fungal order Sordariales.</title>
        <authorList>
            <consortium name="Lawrence Berkeley National Laboratory"/>
            <person name="Hensen N."/>
            <person name="Bonometti L."/>
            <person name="Westerberg I."/>
            <person name="Brannstrom I.O."/>
            <person name="Guillou S."/>
            <person name="Cros-Aarteil S."/>
            <person name="Calhoun S."/>
            <person name="Haridas S."/>
            <person name="Kuo A."/>
            <person name="Mondo S."/>
            <person name="Pangilinan J."/>
            <person name="Riley R."/>
            <person name="Labutti K."/>
            <person name="Andreopoulos B."/>
            <person name="Lipzen A."/>
            <person name="Chen C."/>
            <person name="Yanf M."/>
            <person name="Daum C."/>
            <person name="Ng V."/>
            <person name="Clum A."/>
            <person name="Steindorff A."/>
            <person name="Ohm R."/>
            <person name="Martin F."/>
            <person name="Silar P."/>
            <person name="Natvig D."/>
            <person name="Lalanne C."/>
            <person name="Gautier V."/>
            <person name="Ament-Velasquez S.L."/>
            <person name="Kruys A."/>
            <person name="Hutchinson M.I."/>
            <person name="Powell A.J."/>
            <person name="Barry K."/>
            <person name="Miller A.N."/>
            <person name="Grigoriev I.V."/>
            <person name="Debuchy R."/>
            <person name="Gladieux P."/>
            <person name="Thoren M.H."/>
            <person name="Johannesson H."/>
        </authorList>
    </citation>
    <scope>NUCLEOTIDE SEQUENCE</scope>
    <source>
        <strain evidence="2">PSN4</strain>
    </source>
</reference>
<evidence type="ECO:0000313" key="3">
    <source>
        <dbReference type="Proteomes" id="UP001239445"/>
    </source>
</evidence>
<sequence>MYAKVTVVAALLAMAEARFGREQEVANIIQGLSNFGNPGQAATLAGQSPGVLLAGANACAKLQLADTIVTQLGTDPAVISAAIALVAAEKNTNPFAVAIPSICGEASLPATEALRGIVPLIDPDTVGSDVENANSASSAKAPFSANGKSVADVVIENGFSNFTIQKLDGSTAAAAGGAGAGAGAAAGNGGAAATTSAAAVVCSSPATLTTVVKAPAATEAKGNNNNKGNNAGAGAGAGGAANFGLCNPSISFELGRPGRKATEGTFLPIDPLVAKGQQDALNPNIITNRVCDQLTNVCEANQAAKDLCLSAKALVQSLGTKDATTADAFNKALGF</sequence>
<dbReference type="AlphaFoldDB" id="A0AAJ0BBN4"/>
<comment type="caution">
    <text evidence="2">The sequence shown here is derived from an EMBL/GenBank/DDBJ whole genome shotgun (WGS) entry which is preliminary data.</text>
</comment>
<keyword evidence="3" id="KW-1185">Reference proteome</keyword>
<protein>
    <submittedName>
        <fullName evidence="2">Uncharacterized protein</fullName>
    </submittedName>
</protein>
<dbReference type="Proteomes" id="UP001239445">
    <property type="component" value="Unassembled WGS sequence"/>
</dbReference>
<evidence type="ECO:0000313" key="2">
    <source>
        <dbReference type="EMBL" id="KAK1752946.1"/>
    </source>
</evidence>
<name>A0AAJ0BBN4_9PEZI</name>
<proteinExistence type="predicted"/>
<organism evidence="2 3">
    <name type="scientific">Echria macrotheca</name>
    <dbReference type="NCBI Taxonomy" id="438768"/>
    <lineage>
        <taxon>Eukaryota</taxon>
        <taxon>Fungi</taxon>
        <taxon>Dikarya</taxon>
        <taxon>Ascomycota</taxon>
        <taxon>Pezizomycotina</taxon>
        <taxon>Sordariomycetes</taxon>
        <taxon>Sordariomycetidae</taxon>
        <taxon>Sordariales</taxon>
        <taxon>Schizotheciaceae</taxon>
        <taxon>Echria</taxon>
    </lineage>
</organism>
<dbReference type="EMBL" id="MU839838">
    <property type="protein sequence ID" value="KAK1752946.1"/>
    <property type="molecule type" value="Genomic_DNA"/>
</dbReference>
<feature type="signal peptide" evidence="1">
    <location>
        <begin position="1"/>
        <end position="17"/>
    </location>
</feature>
<keyword evidence="1" id="KW-0732">Signal</keyword>
<gene>
    <name evidence="2" type="ORF">QBC47DRAFT_49969</name>
</gene>
<accession>A0AAJ0BBN4</accession>
<feature type="chain" id="PRO_5042599869" evidence="1">
    <location>
        <begin position="18"/>
        <end position="335"/>
    </location>
</feature>
<evidence type="ECO:0000256" key="1">
    <source>
        <dbReference type="SAM" id="SignalP"/>
    </source>
</evidence>